<feature type="region of interest" description="Disordered" evidence="1">
    <location>
        <begin position="61"/>
        <end position="115"/>
    </location>
</feature>
<dbReference type="EMBL" id="CAMGYJ010000005">
    <property type="protein sequence ID" value="CAI0423661.1"/>
    <property type="molecule type" value="Genomic_DNA"/>
</dbReference>
<evidence type="ECO:0000313" key="3">
    <source>
        <dbReference type="EMBL" id="CAI0391150.1"/>
    </source>
</evidence>
<reference evidence="3" key="1">
    <citation type="submission" date="2022-08" db="EMBL/GenBank/DDBJ databases">
        <authorList>
            <person name="Gutierrez-Valencia J."/>
        </authorList>
    </citation>
    <scope>NUCLEOTIDE SEQUENCE</scope>
</reference>
<keyword evidence="2" id="KW-1133">Transmembrane helix</keyword>
<gene>
    <name evidence="4" type="ORF">LITE_LOCUS19601</name>
    <name evidence="5" type="ORF">LITE_LOCUS27698</name>
    <name evidence="3" type="ORF">LITE_LOCUS7033</name>
</gene>
<feature type="transmembrane region" description="Helical" evidence="2">
    <location>
        <begin position="6"/>
        <end position="26"/>
    </location>
</feature>
<proteinExistence type="predicted"/>
<feature type="compositionally biased region" description="Polar residues" evidence="1">
    <location>
        <begin position="74"/>
        <end position="85"/>
    </location>
</feature>
<keyword evidence="6" id="KW-1185">Reference proteome</keyword>
<evidence type="ECO:0000256" key="1">
    <source>
        <dbReference type="SAM" id="MobiDB-lite"/>
    </source>
</evidence>
<sequence length="139" mass="14985">FNIFHPLAVVSATLFPTLVFGISALLRDWVLSSTSVVLGMARAMNKRAKLRSRPALISTDTEIENMSRVLETEAPSSNGEGSGSTPPLRPELTEEGAGHETGQGGTSKGHVGSRGIYKGIDLDKKTKSKKEKLPIYLNY</sequence>
<dbReference type="Proteomes" id="UP001154282">
    <property type="component" value="Unassembled WGS sequence"/>
</dbReference>
<keyword evidence="2" id="KW-0812">Transmembrane</keyword>
<dbReference type="EMBL" id="CAMGYJ010000007">
    <property type="protein sequence ID" value="CAI0443480.1"/>
    <property type="molecule type" value="Genomic_DNA"/>
</dbReference>
<evidence type="ECO:0000313" key="5">
    <source>
        <dbReference type="EMBL" id="CAI0443480.1"/>
    </source>
</evidence>
<comment type="caution">
    <text evidence="3">The sequence shown here is derived from an EMBL/GenBank/DDBJ whole genome shotgun (WGS) entry which is preliminary data.</text>
</comment>
<protein>
    <submittedName>
        <fullName evidence="3">Uncharacterized protein</fullName>
    </submittedName>
</protein>
<evidence type="ECO:0000256" key="2">
    <source>
        <dbReference type="SAM" id="Phobius"/>
    </source>
</evidence>
<evidence type="ECO:0000313" key="6">
    <source>
        <dbReference type="Proteomes" id="UP001154282"/>
    </source>
</evidence>
<evidence type="ECO:0000313" key="4">
    <source>
        <dbReference type="EMBL" id="CAI0423661.1"/>
    </source>
</evidence>
<organism evidence="3 6">
    <name type="scientific">Linum tenue</name>
    <dbReference type="NCBI Taxonomy" id="586396"/>
    <lineage>
        <taxon>Eukaryota</taxon>
        <taxon>Viridiplantae</taxon>
        <taxon>Streptophyta</taxon>
        <taxon>Embryophyta</taxon>
        <taxon>Tracheophyta</taxon>
        <taxon>Spermatophyta</taxon>
        <taxon>Magnoliopsida</taxon>
        <taxon>eudicotyledons</taxon>
        <taxon>Gunneridae</taxon>
        <taxon>Pentapetalae</taxon>
        <taxon>rosids</taxon>
        <taxon>fabids</taxon>
        <taxon>Malpighiales</taxon>
        <taxon>Linaceae</taxon>
        <taxon>Linum</taxon>
    </lineage>
</organism>
<dbReference type="EMBL" id="CAMGYJ010000003">
    <property type="protein sequence ID" value="CAI0391150.1"/>
    <property type="molecule type" value="Genomic_DNA"/>
</dbReference>
<keyword evidence="2" id="KW-0472">Membrane</keyword>
<feature type="non-terminal residue" evidence="3">
    <location>
        <position position="1"/>
    </location>
</feature>
<accession>A0AAV0I0I2</accession>
<name>A0AAV0I0I2_9ROSI</name>
<dbReference type="AlphaFoldDB" id="A0AAV0I0I2"/>